<keyword evidence="1" id="KW-0547">Nucleotide-binding</keyword>
<dbReference type="PANTHER" id="PTHR33463:SF203">
    <property type="entry name" value="AAA+ ATPASE DOMAIN-CONTAINING PROTEIN"/>
    <property type="match status" value="1"/>
</dbReference>
<evidence type="ECO:0000256" key="2">
    <source>
        <dbReference type="ARBA" id="ARBA00022821"/>
    </source>
</evidence>
<dbReference type="PANTHER" id="PTHR33463">
    <property type="entry name" value="NB-ARC DOMAIN-CONTAINING PROTEIN-RELATED"/>
    <property type="match status" value="1"/>
</dbReference>
<accession>A0A6A3AHR4</accession>
<name>A0A6A3AHR4_HIBSY</name>
<dbReference type="Gene3D" id="3.40.50.300">
    <property type="entry name" value="P-loop containing nucleotide triphosphate hydrolases"/>
    <property type="match status" value="1"/>
</dbReference>
<evidence type="ECO:0000256" key="1">
    <source>
        <dbReference type="ARBA" id="ARBA00022741"/>
    </source>
</evidence>
<dbReference type="InterPro" id="IPR050905">
    <property type="entry name" value="Plant_NBS-LRR"/>
</dbReference>
<dbReference type="AlphaFoldDB" id="A0A6A3AHR4"/>
<dbReference type="GO" id="GO:0043531">
    <property type="term" value="F:ADP binding"/>
    <property type="evidence" value="ECO:0007669"/>
    <property type="project" value="InterPro"/>
</dbReference>
<organism evidence="3 4">
    <name type="scientific">Hibiscus syriacus</name>
    <name type="common">Rose of Sharon</name>
    <dbReference type="NCBI Taxonomy" id="106335"/>
    <lineage>
        <taxon>Eukaryota</taxon>
        <taxon>Viridiplantae</taxon>
        <taxon>Streptophyta</taxon>
        <taxon>Embryophyta</taxon>
        <taxon>Tracheophyta</taxon>
        <taxon>Spermatophyta</taxon>
        <taxon>Magnoliopsida</taxon>
        <taxon>eudicotyledons</taxon>
        <taxon>Gunneridae</taxon>
        <taxon>Pentapetalae</taxon>
        <taxon>rosids</taxon>
        <taxon>malvids</taxon>
        <taxon>Malvales</taxon>
        <taxon>Malvaceae</taxon>
        <taxon>Malvoideae</taxon>
        <taxon>Hibiscus</taxon>
    </lineage>
</organism>
<protein>
    <submittedName>
        <fullName evidence="3">Uncharacterized protein</fullName>
    </submittedName>
</protein>
<dbReference type="SUPFAM" id="SSF52540">
    <property type="entry name" value="P-loop containing nucleoside triphosphate hydrolases"/>
    <property type="match status" value="1"/>
</dbReference>
<gene>
    <name evidence="3" type="ORF">F3Y22_tig00110472pilonHSYRG00354</name>
</gene>
<sequence length="219" mass="24455">MLKSKGINEKTLSITQLVDTSKFDRIGHRVTLPGIEFLSPKDHIASKSSTYALNEIMEALKDDGINKIGVWGTSGVGKTTLIHAVDSLDLNLEKSTREGRAGELWLRLKIQKTVLIILDDIRKELSLKDVGIPFEEAWRLFKLHARLDNAYPEIAEVAMEVAKGCKGLPLAIVILAKALRGKSVEGWKLACHKLKSSNLTDMEYLQEEDKQMLTSIFNN</sequence>
<dbReference type="Proteomes" id="UP000436088">
    <property type="component" value="Unassembled WGS sequence"/>
</dbReference>
<dbReference type="GO" id="GO:0005524">
    <property type="term" value="F:ATP binding"/>
    <property type="evidence" value="ECO:0007669"/>
    <property type="project" value="UniProtKB-KW"/>
</dbReference>
<dbReference type="InterPro" id="IPR027417">
    <property type="entry name" value="P-loop_NTPase"/>
</dbReference>
<dbReference type="GO" id="GO:0006952">
    <property type="term" value="P:defense response"/>
    <property type="evidence" value="ECO:0007669"/>
    <property type="project" value="UniProtKB-KW"/>
</dbReference>
<keyword evidence="2" id="KW-0611">Plant defense</keyword>
<comment type="caution">
    <text evidence="3">The sequence shown here is derived from an EMBL/GenBank/DDBJ whole genome shotgun (WGS) entry which is preliminary data.</text>
</comment>
<proteinExistence type="predicted"/>
<dbReference type="InterPro" id="IPR042197">
    <property type="entry name" value="Apaf_helical"/>
</dbReference>
<evidence type="ECO:0000313" key="3">
    <source>
        <dbReference type="EMBL" id="KAE8703333.1"/>
    </source>
</evidence>
<reference evidence="3" key="1">
    <citation type="submission" date="2019-09" db="EMBL/GenBank/DDBJ databases">
        <title>Draft genome information of white flower Hibiscus syriacus.</title>
        <authorList>
            <person name="Kim Y.-M."/>
        </authorList>
    </citation>
    <scope>NUCLEOTIDE SEQUENCE [LARGE SCALE GENOMIC DNA]</scope>
    <source>
        <strain evidence="3">YM2019G1</strain>
    </source>
</reference>
<keyword evidence="4" id="KW-1185">Reference proteome</keyword>
<evidence type="ECO:0000313" key="4">
    <source>
        <dbReference type="Proteomes" id="UP000436088"/>
    </source>
</evidence>
<dbReference type="EMBL" id="VEPZ02001001">
    <property type="protein sequence ID" value="KAE8703333.1"/>
    <property type="molecule type" value="Genomic_DNA"/>
</dbReference>
<dbReference type="Gene3D" id="1.10.8.430">
    <property type="entry name" value="Helical domain of apoptotic protease-activating factors"/>
    <property type="match status" value="1"/>
</dbReference>